<proteinExistence type="inferred from homology"/>
<feature type="transmembrane region" description="Helical" evidence="8">
    <location>
        <begin position="341"/>
        <end position="359"/>
    </location>
</feature>
<evidence type="ECO:0000256" key="4">
    <source>
        <dbReference type="ARBA" id="ARBA00022475"/>
    </source>
</evidence>
<accession>A0A1A8ZIH1</accession>
<evidence type="ECO:0000256" key="7">
    <source>
        <dbReference type="ARBA" id="ARBA00023136"/>
    </source>
</evidence>
<evidence type="ECO:0000256" key="5">
    <source>
        <dbReference type="ARBA" id="ARBA00022692"/>
    </source>
</evidence>
<feature type="transmembrane region" description="Helical" evidence="8">
    <location>
        <begin position="175"/>
        <end position="194"/>
    </location>
</feature>
<feature type="transmembrane region" description="Helical" evidence="8">
    <location>
        <begin position="371"/>
        <end position="393"/>
    </location>
</feature>
<keyword evidence="6 8" id="KW-1133">Transmembrane helix</keyword>
<feature type="transmembrane region" description="Helical" evidence="8">
    <location>
        <begin position="87"/>
        <end position="106"/>
    </location>
</feature>
<feature type="transmembrane region" description="Helical" evidence="8">
    <location>
        <begin position="279"/>
        <end position="300"/>
    </location>
</feature>
<keyword evidence="5 8" id="KW-0812">Transmembrane</keyword>
<dbReference type="STRING" id="261654.GA0070611_2406"/>
<dbReference type="PATRIC" id="fig|261654.4.peg.2451"/>
<name>A0A1A8ZIH1_9ACTN</name>
<protein>
    <submittedName>
        <fullName evidence="10">Drug resistance transporter, EmrB/QacA subfamily</fullName>
    </submittedName>
</protein>
<dbReference type="InterPro" id="IPR004638">
    <property type="entry name" value="EmrB-like"/>
</dbReference>
<dbReference type="AlphaFoldDB" id="A0A1A8ZIH1"/>
<dbReference type="Proteomes" id="UP000199385">
    <property type="component" value="Chromosome I"/>
</dbReference>
<feature type="transmembrane region" description="Helical" evidence="8">
    <location>
        <begin position="237"/>
        <end position="258"/>
    </location>
</feature>
<organism evidence="10 11">
    <name type="scientific">Micromonospora auratinigra</name>
    <dbReference type="NCBI Taxonomy" id="261654"/>
    <lineage>
        <taxon>Bacteria</taxon>
        <taxon>Bacillati</taxon>
        <taxon>Actinomycetota</taxon>
        <taxon>Actinomycetes</taxon>
        <taxon>Micromonosporales</taxon>
        <taxon>Micromonosporaceae</taxon>
        <taxon>Micromonospora</taxon>
    </lineage>
</organism>
<dbReference type="Gene3D" id="1.20.1250.20">
    <property type="entry name" value="MFS general substrate transporter like domains"/>
    <property type="match status" value="2"/>
</dbReference>
<evidence type="ECO:0000256" key="6">
    <source>
        <dbReference type="ARBA" id="ARBA00022989"/>
    </source>
</evidence>
<evidence type="ECO:0000256" key="3">
    <source>
        <dbReference type="ARBA" id="ARBA00022448"/>
    </source>
</evidence>
<dbReference type="OrthoDB" id="9812221at2"/>
<dbReference type="PANTHER" id="PTHR42718">
    <property type="entry name" value="MAJOR FACILITATOR SUPERFAMILY MULTIDRUG TRANSPORTER MFSC"/>
    <property type="match status" value="1"/>
</dbReference>
<dbReference type="Pfam" id="PF07690">
    <property type="entry name" value="MFS_1"/>
    <property type="match status" value="1"/>
</dbReference>
<feature type="transmembrane region" description="Helical" evidence="8">
    <location>
        <begin position="440"/>
        <end position="461"/>
    </location>
</feature>
<gene>
    <name evidence="10" type="ORF">GA0070611_2406</name>
</gene>
<dbReference type="InterPro" id="IPR036259">
    <property type="entry name" value="MFS_trans_sf"/>
</dbReference>
<keyword evidence="7 8" id="KW-0472">Membrane</keyword>
<keyword evidence="4" id="KW-1003">Cell membrane</keyword>
<comment type="similarity">
    <text evidence="2">Belongs to the major facilitator superfamily. EmrB family.</text>
</comment>
<feature type="transmembrane region" description="Helical" evidence="8">
    <location>
        <begin position="145"/>
        <end position="169"/>
    </location>
</feature>
<reference evidence="11" key="1">
    <citation type="submission" date="2016-06" db="EMBL/GenBank/DDBJ databases">
        <authorList>
            <person name="Varghese N."/>
            <person name="Submissions Spin"/>
        </authorList>
    </citation>
    <scope>NUCLEOTIDE SEQUENCE [LARGE SCALE GENOMIC DNA]</scope>
    <source>
        <strain evidence="11">DSM 44815</strain>
    </source>
</reference>
<keyword evidence="11" id="KW-1185">Reference proteome</keyword>
<feature type="transmembrane region" description="Helical" evidence="8">
    <location>
        <begin position="63"/>
        <end position="80"/>
    </location>
</feature>
<evidence type="ECO:0000313" key="10">
    <source>
        <dbReference type="EMBL" id="SBT43664.1"/>
    </source>
</evidence>
<feature type="domain" description="Major facilitator superfamily (MFS) profile" evidence="9">
    <location>
        <begin position="21"/>
        <end position="465"/>
    </location>
</feature>
<dbReference type="EMBL" id="LT594323">
    <property type="protein sequence ID" value="SBT43664.1"/>
    <property type="molecule type" value="Genomic_DNA"/>
</dbReference>
<dbReference type="InterPro" id="IPR011701">
    <property type="entry name" value="MFS"/>
</dbReference>
<sequence length="474" mass="49169">MTRVDSRSAPPLEISPETWRLAWVVAFGAFAGGLDTSLINIALNTIERDFGADLELAQWISSAYLLALAVSLPVCAWLGRRLGVGRLWLGALVAFTVVSGLCAAAPSIPVLIGLRVLQGLTAGLLVPAGQTILGQAVGPGRLGRVMARIGIAVVLAPALGPVLGGLLLHGLSWRWLFLINVPIGILAILAGLRWIPHEKGTHTGPLDVAGFAYVGLGLPLTVYGLTNWGALGTPEPARVLLPLVLGCAGMAAFVVHALRRTDPLLDVTLYRTSAYTAASVAFVFNGALTFGCALLIPLYFQLLHGEGVVETGLRTLALGAGTAVMLPLSGRLTDRYGGGPIAAIGTLCTAVATGAFALGLDQQPVLEQAMIFLLGMGTGMASTPLMVSAFTAVPRDRLPDATSQINIIVRIGGALGAAIYAVVLARALSAGPHHAFRVAFTWQAGTGMAAFAGALLLWFILSRNGDRATAPAQH</sequence>
<feature type="transmembrane region" description="Helical" evidence="8">
    <location>
        <begin position="206"/>
        <end position="225"/>
    </location>
</feature>
<dbReference type="InterPro" id="IPR020846">
    <property type="entry name" value="MFS_dom"/>
</dbReference>
<dbReference type="NCBIfam" id="TIGR00711">
    <property type="entry name" value="efflux_EmrB"/>
    <property type="match status" value="1"/>
</dbReference>
<evidence type="ECO:0000256" key="2">
    <source>
        <dbReference type="ARBA" id="ARBA00008537"/>
    </source>
</evidence>
<evidence type="ECO:0000256" key="1">
    <source>
        <dbReference type="ARBA" id="ARBA00004651"/>
    </source>
</evidence>
<keyword evidence="3" id="KW-0813">Transport</keyword>
<dbReference type="SUPFAM" id="SSF103473">
    <property type="entry name" value="MFS general substrate transporter"/>
    <property type="match status" value="1"/>
</dbReference>
<comment type="subcellular location">
    <subcellularLocation>
        <location evidence="1">Cell membrane</location>
        <topology evidence="1">Multi-pass membrane protein</topology>
    </subcellularLocation>
</comment>
<feature type="transmembrane region" description="Helical" evidence="8">
    <location>
        <begin position="21"/>
        <end position="43"/>
    </location>
</feature>
<feature type="transmembrane region" description="Helical" evidence="8">
    <location>
        <begin position="405"/>
        <end position="428"/>
    </location>
</feature>
<dbReference type="RefSeq" id="WP_091662587.1">
    <property type="nucleotide sequence ID" value="NZ_LT594323.1"/>
</dbReference>
<evidence type="ECO:0000259" key="9">
    <source>
        <dbReference type="PROSITE" id="PS50850"/>
    </source>
</evidence>
<evidence type="ECO:0000313" key="11">
    <source>
        <dbReference type="Proteomes" id="UP000199385"/>
    </source>
</evidence>
<dbReference type="PANTHER" id="PTHR42718:SF9">
    <property type="entry name" value="MAJOR FACILITATOR SUPERFAMILY MULTIDRUG TRANSPORTER MFSC"/>
    <property type="match status" value="1"/>
</dbReference>
<evidence type="ECO:0000256" key="8">
    <source>
        <dbReference type="SAM" id="Phobius"/>
    </source>
</evidence>
<dbReference type="PROSITE" id="PS50850">
    <property type="entry name" value="MFS"/>
    <property type="match status" value="1"/>
</dbReference>
<dbReference type="GO" id="GO:0005886">
    <property type="term" value="C:plasma membrane"/>
    <property type="evidence" value="ECO:0007669"/>
    <property type="project" value="UniProtKB-SubCell"/>
</dbReference>
<dbReference type="GO" id="GO:0022857">
    <property type="term" value="F:transmembrane transporter activity"/>
    <property type="evidence" value="ECO:0007669"/>
    <property type="project" value="InterPro"/>
</dbReference>